<reference evidence="3" key="1">
    <citation type="submission" date="2022-11" db="UniProtKB">
        <authorList>
            <consortium name="WormBaseParasite"/>
        </authorList>
    </citation>
    <scope>IDENTIFICATION</scope>
</reference>
<feature type="transmembrane region" description="Helical" evidence="1">
    <location>
        <begin position="62"/>
        <end position="80"/>
    </location>
</feature>
<dbReference type="WBParaSite" id="PSAMB.scaffold4632size14011.g24788.t1">
    <property type="protein sequence ID" value="PSAMB.scaffold4632size14011.g24788.t1"/>
    <property type="gene ID" value="PSAMB.scaffold4632size14011.g24788"/>
</dbReference>
<evidence type="ECO:0000313" key="2">
    <source>
        <dbReference type="Proteomes" id="UP000887566"/>
    </source>
</evidence>
<evidence type="ECO:0000256" key="1">
    <source>
        <dbReference type="SAM" id="Phobius"/>
    </source>
</evidence>
<sequence length="285" mass="32577">MSSPTRNRSDGLVEMDATPQQIFDLTFASTVYTVEGALIALCSFPIVIVVVLFPSLRAQKEYVIYAALSFANGLYGLAYLTSGVYKLALQAKGDGNFSLIKHFRTNLQEGKEDKRSMEWLPRALAKNENLRHLDIDTYCESRCYLGDITNVENGPLVLSRLESLKIRMTDRANYRKDWLSSFEKILLAMSNHAILKISMQFCKDIKRVLQMYVNLSHRTGRRISLRLFFWKDDADTIAWFDRALHQLSSVKEFRGLKMIPCGEWTRLLFGNANLMVKAIHGSMGR</sequence>
<organism evidence="2 3">
    <name type="scientific">Plectus sambesii</name>
    <dbReference type="NCBI Taxonomy" id="2011161"/>
    <lineage>
        <taxon>Eukaryota</taxon>
        <taxon>Metazoa</taxon>
        <taxon>Ecdysozoa</taxon>
        <taxon>Nematoda</taxon>
        <taxon>Chromadorea</taxon>
        <taxon>Plectida</taxon>
        <taxon>Plectina</taxon>
        <taxon>Plectoidea</taxon>
        <taxon>Plectidae</taxon>
        <taxon>Plectus</taxon>
    </lineage>
</organism>
<keyword evidence="1" id="KW-0472">Membrane</keyword>
<protein>
    <submittedName>
        <fullName evidence="3">Uncharacterized protein</fullName>
    </submittedName>
</protein>
<dbReference type="AlphaFoldDB" id="A0A914WLE4"/>
<dbReference type="Proteomes" id="UP000887566">
    <property type="component" value="Unplaced"/>
</dbReference>
<keyword evidence="1" id="KW-0812">Transmembrane</keyword>
<keyword evidence="2" id="KW-1185">Reference proteome</keyword>
<proteinExistence type="predicted"/>
<name>A0A914WLE4_9BILA</name>
<evidence type="ECO:0000313" key="3">
    <source>
        <dbReference type="WBParaSite" id="PSAMB.scaffold4632size14011.g24788.t1"/>
    </source>
</evidence>
<accession>A0A914WLE4</accession>
<feature type="transmembrane region" description="Helical" evidence="1">
    <location>
        <begin position="36"/>
        <end position="55"/>
    </location>
</feature>
<keyword evidence="1" id="KW-1133">Transmembrane helix</keyword>